<organism evidence="1 2">
    <name type="scientific">Hymenobacter defluvii</name>
    <dbReference type="NCBI Taxonomy" id="2054411"/>
    <lineage>
        <taxon>Bacteria</taxon>
        <taxon>Pseudomonadati</taxon>
        <taxon>Bacteroidota</taxon>
        <taxon>Cytophagia</taxon>
        <taxon>Cytophagales</taxon>
        <taxon>Hymenobacteraceae</taxon>
        <taxon>Hymenobacter</taxon>
    </lineage>
</organism>
<reference evidence="1 2" key="1">
    <citation type="submission" date="2021-03" db="EMBL/GenBank/DDBJ databases">
        <authorList>
            <person name="Kim M.K."/>
        </authorList>
    </citation>
    <scope>NUCLEOTIDE SEQUENCE [LARGE SCALE GENOMIC DNA]</scope>
    <source>
        <strain evidence="1 2">BT507</strain>
    </source>
</reference>
<comment type="caution">
    <text evidence="1">The sequence shown here is derived from an EMBL/GenBank/DDBJ whole genome shotgun (WGS) entry which is preliminary data.</text>
</comment>
<dbReference type="RefSeq" id="WP_185283804.1">
    <property type="nucleotide sequence ID" value="NZ_JAGETX010000004.1"/>
</dbReference>
<protein>
    <submittedName>
        <fullName evidence="1">Uncharacterized protein</fullName>
    </submittedName>
</protein>
<name>A0ABS3TAU1_9BACT</name>
<sequence>MTELDAETTSWVRFYTSFFTEYALRNDLQQMQERTRWFSYGREQEREPRMVAAQHILENLHVYTLPIPRP</sequence>
<dbReference type="Proteomes" id="UP000670527">
    <property type="component" value="Unassembled WGS sequence"/>
</dbReference>
<accession>A0ABS3TAU1</accession>
<gene>
    <name evidence="1" type="ORF">J4D97_08940</name>
</gene>
<evidence type="ECO:0000313" key="2">
    <source>
        <dbReference type="Proteomes" id="UP000670527"/>
    </source>
</evidence>
<evidence type="ECO:0000313" key="1">
    <source>
        <dbReference type="EMBL" id="MBO3270772.1"/>
    </source>
</evidence>
<keyword evidence="2" id="KW-1185">Reference proteome</keyword>
<dbReference type="EMBL" id="JAGETX010000004">
    <property type="protein sequence ID" value="MBO3270772.1"/>
    <property type="molecule type" value="Genomic_DNA"/>
</dbReference>
<proteinExistence type="predicted"/>